<feature type="chain" id="PRO_5038597120" description="Sporulation protein" evidence="2">
    <location>
        <begin position="22"/>
        <end position="133"/>
    </location>
</feature>
<protein>
    <recommendedName>
        <fullName evidence="5">Sporulation protein</fullName>
    </recommendedName>
</protein>
<sequence length="133" mass="15187">MRRFLLMAGMAVFLLSACGLQGEKYQGMTSRDDVENMGYNNEVTRGQESPRSMNKVGHTWGLKQDRENMKAAAQQLSGVEVKRVTLEANQAWVTVHIEGDEDLSKEERADWKDQIQEAVYQAVPRYDIHVKIK</sequence>
<dbReference type="PROSITE" id="PS51257">
    <property type="entry name" value="PROKAR_LIPOPROTEIN"/>
    <property type="match status" value="1"/>
</dbReference>
<feature type="signal peptide" evidence="2">
    <location>
        <begin position="1"/>
        <end position="21"/>
    </location>
</feature>
<evidence type="ECO:0000256" key="1">
    <source>
        <dbReference type="SAM" id="MobiDB-lite"/>
    </source>
</evidence>
<organism evidence="3 4">
    <name type="scientific">Halobacillus faecis</name>
    <dbReference type="NCBI Taxonomy" id="360184"/>
    <lineage>
        <taxon>Bacteria</taxon>
        <taxon>Bacillati</taxon>
        <taxon>Bacillota</taxon>
        <taxon>Bacilli</taxon>
        <taxon>Bacillales</taxon>
        <taxon>Bacillaceae</taxon>
        <taxon>Halobacillus</taxon>
    </lineage>
</organism>
<reference evidence="3 4" key="1">
    <citation type="submission" date="2019-07" db="EMBL/GenBank/DDBJ databases">
        <title>Whole genome shotgun sequence of Halobacillus faecis NBRC 103569.</title>
        <authorList>
            <person name="Hosoyama A."/>
            <person name="Uohara A."/>
            <person name="Ohji S."/>
            <person name="Ichikawa N."/>
        </authorList>
    </citation>
    <scope>NUCLEOTIDE SEQUENCE [LARGE SCALE GENOMIC DNA]</scope>
    <source>
        <strain evidence="3 4">NBRC 103569</strain>
    </source>
</reference>
<dbReference type="SUPFAM" id="SSF160240">
    <property type="entry name" value="Cation efflux protein cytoplasmic domain-like"/>
    <property type="match status" value="1"/>
</dbReference>
<gene>
    <name evidence="3" type="ORF">HFA01_30370</name>
</gene>
<accession>A0A511WUF1</accession>
<keyword evidence="4" id="KW-1185">Reference proteome</keyword>
<evidence type="ECO:0000313" key="3">
    <source>
        <dbReference type="EMBL" id="GEN54775.1"/>
    </source>
</evidence>
<evidence type="ECO:0000313" key="4">
    <source>
        <dbReference type="Proteomes" id="UP000321886"/>
    </source>
</evidence>
<dbReference type="OrthoDB" id="2691655at2"/>
<evidence type="ECO:0008006" key="5">
    <source>
        <dbReference type="Google" id="ProtNLM"/>
    </source>
</evidence>
<dbReference type="Gene3D" id="3.30.70.1350">
    <property type="entry name" value="Cation efflux protein, cytoplasmic domain"/>
    <property type="match status" value="1"/>
</dbReference>
<feature type="compositionally biased region" description="Polar residues" evidence="1">
    <location>
        <begin position="38"/>
        <end position="52"/>
    </location>
</feature>
<keyword evidence="2" id="KW-0732">Signal</keyword>
<feature type="region of interest" description="Disordered" evidence="1">
    <location>
        <begin position="31"/>
        <end position="55"/>
    </location>
</feature>
<comment type="caution">
    <text evidence="3">The sequence shown here is derived from an EMBL/GenBank/DDBJ whole genome shotgun (WGS) entry which is preliminary data.</text>
</comment>
<dbReference type="EMBL" id="BJYD01000026">
    <property type="protein sequence ID" value="GEN54775.1"/>
    <property type="molecule type" value="Genomic_DNA"/>
</dbReference>
<dbReference type="InterPro" id="IPR036837">
    <property type="entry name" value="Cation_efflux_CTD_sf"/>
</dbReference>
<proteinExistence type="predicted"/>
<dbReference type="RefSeq" id="WP_146817630.1">
    <property type="nucleotide sequence ID" value="NZ_BJYD01000026.1"/>
</dbReference>
<evidence type="ECO:0000256" key="2">
    <source>
        <dbReference type="SAM" id="SignalP"/>
    </source>
</evidence>
<dbReference type="Proteomes" id="UP000321886">
    <property type="component" value="Unassembled WGS sequence"/>
</dbReference>
<name>A0A511WUF1_9BACI</name>
<dbReference type="AlphaFoldDB" id="A0A511WUF1"/>